<dbReference type="AlphaFoldDB" id="A0A1P8FA58"/>
<organism evidence="1 2">
    <name type="scientific">Dehalogenimonas formicexedens</name>
    <dbReference type="NCBI Taxonomy" id="1839801"/>
    <lineage>
        <taxon>Bacteria</taxon>
        <taxon>Bacillati</taxon>
        <taxon>Chloroflexota</taxon>
        <taxon>Dehalococcoidia</taxon>
        <taxon>Dehalococcoidales</taxon>
        <taxon>Dehalococcoidaceae</taxon>
        <taxon>Dehalogenimonas</taxon>
    </lineage>
</organism>
<accession>A0A1P8FA58</accession>
<dbReference type="Proteomes" id="UP000185934">
    <property type="component" value="Chromosome"/>
</dbReference>
<protein>
    <submittedName>
        <fullName evidence="1">Uncharacterized protein</fullName>
    </submittedName>
</protein>
<reference evidence="2" key="1">
    <citation type="submission" date="2016-11" db="EMBL/GenBank/DDBJ databases">
        <title>Dehalogenimonas formicexedens sp. nov., a chlorinated alkane respiring bacterium isolated from contaminated groundwater.</title>
        <authorList>
            <person name="Key T.A."/>
            <person name="Bowman K.S."/>
            <person name="Lee I."/>
            <person name="Chun J."/>
            <person name="Albuquerque L."/>
            <person name="da Costa M.S."/>
            <person name="Rainey F.A."/>
            <person name="Moe W.M."/>
        </authorList>
    </citation>
    <scope>NUCLEOTIDE SEQUENCE [LARGE SCALE GENOMIC DNA]</scope>
    <source>
        <strain evidence="2">NSZ-14</strain>
    </source>
</reference>
<dbReference type="KEGG" id="dfo:Dform_02029"/>
<dbReference type="RefSeq" id="WP_076004846.1">
    <property type="nucleotide sequence ID" value="NZ_CP018258.1"/>
</dbReference>
<evidence type="ECO:0000313" key="2">
    <source>
        <dbReference type="Proteomes" id="UP000185934"/>
    </source>
</evidence>
<proteinExistence type="predicted"/>
<keyword evidence="2" id="KW-1185">Reference proteome</keyword>
<dbReference type="EMBL" id="CP018258">
    <property type="protein sequence ID" value="APV45342.1"/>
    <property type="molecule type" value="Genomic_DNA"/>
</dbReference>
<gene>
    <name evidence="1" type="ORF">Dform_02029</name>
</gene>
<sequence length="66" mass="7384">MTVREIEKQVKATLKETPALSPNQLVNQLVERGVSDSNVRAVTWRLLDEGEITLDGRMRLILASGH</sequence>
<evidence type="ECO:0000313" key="1">
    <source>
        <dbReference type="EMBL" id="APV45342.1"/>
    </source>
</evidence>
<name>A0A1P8FA58_9CHLR</name>